<keyword evidence="9" id="KW-0902">Two-component regulatory system</keyword>
<dbReference type="Gene3D" id="3.30.565.10">
    <property type="entry name" value="Histidine kinase-like ATPase, C-terminal domain"/>
    <property type="match status" value="1"/>
</dbReference>
<accession>A0ABU6DT31</accession>
<comment type="subcellular location">
    <subcellularLocation>
        <location evidence="2">Membrane</location>
        <topology evidence="2">Multi-pass membrane protein</topology>
    </subcellularLocation>
</comment>
<evidence type="ECO:0000256" key="11">
    <source>
        <dbReference type="SAM" id="Phobius"/>
    </source>
</evidence>
<dbReference type="InterPro" id="IPR036890">
    <property type="entry name" value="HATPase_C_sf"/>
</dbReference>
<dbReference type="RefSeq" id="WP_325775310.1">
    <property type="nucleotide sequence ID" value="NZ_VTDN01000005.1"/>
</dbReference>
<keyword evidence="10 11" id="KW-0472">Membrane</keyword>
<dbReference type="GO" id="GO:0016301">
    <property type="term" value="F:kinase activity"/>
    <property type="evidence" value="ECO:0007669"/>
    <property type="project" value="UniProtKB-KW"/>
</dbReference>
<feature type="domain" description="Histidine kinase" evidence="12">
    <location>
        <begin position="217"/>
        <end position="434"/>
    </location>
</feature>
<comment type="caution">
    <text evidence="13">The sequence shown here is derived from an EMBL/GenBank/DDBJ whole genome shotgun (WGS) entry which is preliminary data.</text>
</comment>
<evidence type="ECO:0000256" key="8">
    <source>
        <dbReference type="ARBA" id="ARBA00022989"/>
    </source>
</evidence>
<dbReference type="InterPro" id="IPR036097">
    <property type="entry name" value="HisK_dim/P_sf"/>
</dbReference>
<keyword evidence="14" id="KW-1185">Reference proteome</keyword>
<dbReference type="InterPro" id="IPR005467">
    <property type="entry name" value="His_kinase_dom"/>
</dbReference>
<keyword evidence="6 11" id="KW-0812">Transmembrane</keyword>
<dbReference type="SUPFAM" id="SSF55874">
    <property type="entry name" value="ATPase domain of HSP90 chaperone/DNA topoisomerase II/histidine kinase"/>
    <property type="match status" value="1"/>
</dbReference>
<dbReference type="EMBL" id="VTDN01000005">
    <property type="protein sequence ID" value="MEB5476860.1"/>
    <property type="molecule type" value="Genomic_DNA"/>
</dbReference>
<organism evidence="13 14">
    <name type="scientific">Acinetobacter pollinis</name>
    <dbReference type="NCBI Taxonomy" id="2605270"/>
    <lineage>
        <taxon>Bacteria</taxon>
        <taxon>Pseudomonadati</taxon>
        <taxon>Pseudomonadota</taxon>
        <taxon>Gammaproteobacteria</taxon>
        <taxon>Moraxellales</taxon>
        <taxon>Moraxellaceae</taxon>
        <taxon>Acinetobacter</taxon>
    </lineage>
</organism>
<evidence type="ECO:0000313" key="13">
    <source>
        <dbReference type="EMBL" id="MEB5476860.1"/>
    </source>
</evidence>
<gene>
    <name evidence="13" type="ORF">I2F25_07360</name>
</gene>
<dbReference type="InterPro" id="IPR003661">
    <property type="entry name" value="HisK_dim/P_dom"/>
</dbReference>
<evidence type="ECO:0000256" key="3">
    <source>
        <dbReference type="ARBA" id="ARBA00012438"/>
    </source>
</evidence>
<dbReference type="EC" id="2.7.13.3" evidence="3"/>
<evidence type="ECO:0000256" key="2">
    <source>
        <dbReference type="ARBA" id="ARBA00004141"/>
    </source>
</evidence>
<dbReference type="SMART" id="SM00387">
    <property type="entry name" value="HATPase_c"/>
    <property type="match status" value="1"/>
</dbReference>
<dbReference type="InterPro" id="IPR003594">
    <property type="entry name" value="HATPase_dom"/>
</dbReference>
<evidence type="ECO:0000256" key="6">
    <source>
        <dbReference type="ARBA" id="ARBA00022692"/>
    </source>
</evidence>
<evidence type="ECO:0000256" key="9">
    <source>
        <dbReference type="ARBA" id="ARBA00023012"/>
    </source>
</evidence>
<dbReference type="Gene3D" id="1.10.287.130">
    <property type="match status" value="1"/>
</dbReference>
<evidence type="ECO:0000259" key="12">
    <source>
        <dbReference type="PROSITE" id="PS50109"/>
    </source>
</evidence>
<dbReference type="Pfam" id="PF00512">
    <property type="entry name" value="HisKA"/>
    <property type="match status" value="1"/>
</dbReference>
<keyword evidence="4" id="KW-0597">Phosphoprotein</keyword>
<dbReference type="PANTHER" id="PTHR45436">
    <property type="entry name" value="SENSOR HISTIDINE KINASE YKOH"/>
    <property type="match status" value="1"/>
</dbReference>
<feature type="transmembrane region" description="Helical" evidence="11">
    <location>
        <begin position="133"/>
        <end position="153"/>
    </location>
</feature>
<comment type="catalytic activity">
    <reaction evidence="1">
        <text>ATP + protein L-histidine = ADP + protein N-phospho-L-histidine.</text>
        <dbReference type="EC" id="2.7.13.3"/>
    </reaction>
</comment>
<dbReference type="Proteomes" id="UP001339883">
    <property type="component" value="Unassembled WGS sequence"/>
</dbReference>
<dbReference type="SUPFAM" id="SSF47384">
    <property type="entry name" value="Homodimeric domain of signal transducing histidine kinase"/>
    <property type="match status" value="1"/>
</dbReference>
<keyword evidence="5" id="KW-0808">Transferase</keyword>
<dbReference type="PROSITE" id="PS50109">
    <property type="entry name" value="HIS_KIN"/>
    <property type="match status" value="1"/>
</dbReference>
<evidence type="ECO:0000256" key="7">
    <source>
        <dbReference type="ARBA" id="ARBA00022777"/>
    </source>
</evidence>
<evidence type="ECO:0000256" key="5">
    <source>
        <dbReference type="ARBA" id="ARBA00022679"/>
    </source>
</evidence>
<proteinExistence type="predicted"/>
<keyword evidence="8 11" id="KW-1133">Transmembrane helix</keyword>
<evidence type="ECO:0000313" key="14">
    <source>
        <dbReference type="Proteomes" id="UP001339883"/>
    </source>
</evidence>
<dbReference type="CDD" id="cd00082">
    <property type="entry name" value="HisKA"/>
    <property type="match status" value="1"/>
</dbReference>
<sequence length="448" mass="50999">MSWSISIFSILLLVVIGFAAYRIALEESQEVINSQMEHMAYFLEQNNPTLRTSTFNPKRHYGEVDFFIDIVAKDHLQQSGLTGGYLMPYSDKSYVKRQKTSRGTLIIYVKPIGDKQIQISQLNHVRVNLAKELAINMLLPYLFFVPFGILGLYKLIQRHLRPLFTLKEIFSVRHPSDLSPIHVQQLPAEISPAINELNYLFKRIEEAQTQQKSFVANAAHELRTPLTAINLQTNLLSKLKQNTAQYDENMVDLRLSLQRMIRLVDQLMKLAHQDDMAVNELEQMSVVDVLRTALNQLSISAKEKNIQMQFVVDHYEEVFVWATQSILETIFLNLIDNAIKYNRTNGQILIKVYADHLHTTVEFHDAGPGIDESNLKKVKERFVRLESTQHQVVGSGLGLSIVEAALKLIDGQLSFTNSAILSGLNAKVMFKNKNVLPNDTVLHTGKSI</sequence>
<evidence type="ECO:0000256" key="1">
    <source>
        <dbReference type="ARBA" id="ARBA00000085"/>
    </source>
</evidence>
<reference evidence="13 14" key="1">
    <citation type="submission" date="2019-08" db="EMBL/GenBank/DDBJ databases">
        <title>Five species of Acinetobacter isolated from floral nectar and animal pollinators.</title>
        <authorList>
            <person name="Hendry T.A."/>
        </authorList>
    </citation>
    <scope>NUCLEOTIDE SEQUENCE [LARGE SCALE GENOMIC DNA]</scope>
    <source>
        <strain evidence="13 14">MD18.27</strain>
    </source>
</reference>
<name>A0ABU6DT31_9GAMM</name>
<evidence type="ECO:0000256" key="10">
    <source>
        <dbReference type="ARBA" id="ARBA00023136"/>
    </source>
</evidence>
<dbReference type="InterPro" id="IPR050428">
    <property type="entry name" value="TCS_sensor_his_kinase"/>
</dbReference>
<dbReference type="Pfam" id="PF02518">
    <property type="entry name" value="HATPase_c"/>
    <property type="match status" value="1"/>
</dbReference>
<protein>
    <recommendedName>
        <fullName evidence="3">histidine kinase</fullName>
        <ecNumber evidence="3">2.7.13.3</ecNumber>
    </recommendedName>
</protein>
<dbReference type="SMART" id="SM00388">
    <property type="entry name" value="HisKA"/>
    <property type="match status" value="1"/>
</dbReference>
<dbReference type="PANTHER" id="PTHR45436:SF15">
    <property type="entry name" value="SENSOR HISTIDINE KINASE CUSS"/>
    <property type="match status" value="1"/>
</dbReference>
<keyword evidence="7 13" id="KW-0418">Kinase</keyword>
<evidence type="ECO:0000256" key="4">
    <source>
        <dbReference type="ARBA" id="ARBA00022553"/>
    </source>
</evidence>